<gene>
    <name evidence="1" type="ORF">PPENT_87.1.T1740039</name>
</gene>
<dbReference type="Proteomes" id="UP000689195">
    <property type="component" value="Unassembled WGS sequence"/>
</dbReference>
<protein>
    <submittedName>
        <fullName evidence="1">Uncharacterized protein</fullName>
    </submittedName>
</protein>
<evidence type="ECO:0000313" key="1">
    <source>
        <dbReference type="EMBL" id="CAD8213155.1"/>
    </source>
</evidence>
<name>A0A8S1YGG7_9CILI</name>
<dbReference type="EMBL" id="CAJJDO010000174">
    <property type="protein sequence ID" value="CAD8213155.1"/>
    <property type="molecule type" value="Genomic_DNA"/>
</dbReference>
<organism evidence="1 2">
    <name type="scientific">Paramecium pentaurelia</name>
    <dbReference type="NCBI Taxonomy" id="43138"/>
    <lineage>
        <taxon>Eukaryota</taxon>
        <taxon>Sar</taxon>
        <taxon>Alveolata</taxon>
        <taxon>Ciliophora</taxon>
        <taxon>Intramacronucleata</taxon>
        <taxon>Oligohymenophorea</taxon>
        <taxon>Peniculida</taxon>
        <taxon>Parameciidae</taxon>
        <taxon>Paramecium</taxon>
    </lineage>
</organism>
<dbReference type="AlphaFoldDB" id="A0A8S1YGG7"/>
<keyword evidence="2" id="KW-1185">Reference proteome</keyword>
<reference evidence="1" key="1">
    <citation type="submission" date="2021-01" db="EMBL/GenBank/DDBJ databases">
        <authorList>
            <consortium name="Genoscope - CEA"/>
            <person name="William W."/>
        </authorList>
    </citation>
    <scope>NUCLEOTIDE SEQUENCE</scope>
</reference>
<proteinExistence type="predicted"/>
<comment type="caution">
    <text evidence="1">The sequence shown here is derived from an EMBL/GenBank/DDBJ whole genome shotgun (WGS) entry which is preliminary data.</text>
</comment>
<evidence type="ECO:0000313" key="2">
    <source>
        <dbReference type="Proteomes" id="UP000689195"/>
    </source>
</evidence>
<sequence length="124" mass="14650">MMQSIMQLNQKRKLHLRLGLINQLISQNAIIQLALQNQKLKQKLQKFNLQSSSNKKPINKIISSSINFQVSQTKQKINRMNKMNIGQMGLMIHQLFQSIQMINHHQQQKILIKNLERYSFKLLK</sequence>
<accession>A0A8S1YGG7</accession>